<dbReference type="InterPro" id="IPR053147">
    <property type="entry name" value="Hsp_HslJ-like"/>
</dbReference>
<sequence>MRGLILAGLLSALVPGAWAGMTLHPENARWVLQSMGGASVDFDASLDLTTPGTVNGKAPCNSFGGKVEGAWPDLSFGPLRMTRRACPELAQEHAFVMALQQVTQAELRDDQLVLRDAAGGELVFSPAP</sequence>
<keyword evidence="4" id="KW-1185">Reference proteome</keyword>
<dbReference type="InterPro" id="IPR038670">
    <property type="entry name" value="HslJ-like_sf"/>
</dbReference>
<proteinExistence type="predicted"/>
<dbReference type="STRING" id="561184.SAMN05216376_108118"/>
<feature type="chain" id="PRO_5002081559" description="DUF306 domain-containing protein" evidence="1">
    <location>
        <begin position="20"/>
        <end position="128"/>
    </location>
</feature>
<feature type="domain" description="DUF306" evidence="2">
    <location>
        <begin position="27"/>
        <end position="122"/>
    </location>
</feature>
<evidence type="ECO:0000313" key="4">
    <source>
        <dbReference type="Proteomes" id="UP000030960"/>
    </source>
</evidence>
<gene>
    <name evidence="3" type="ORF">OA50_02732</name>
</gene>
<evidence type="ECO:0000259" key="2">
    <source>
        <dbReference type="Pfam" id="PF03724"/>
    </source>
</evidence>
<feature type="signal peptide" evidence="1">
    <location>
        <begin position="1"/>
        <end position="19"/>
    </location>
</feature>
<dbReference type="PATRIC" id="fig|1515334.3.peg.2750"/>
<dbReference type="Pfam" id="PF03724">
    <property type="entry name" value="META"/>
    <property type="match status" value="1"/>
</dbReference>
<dbReference type="PANTHER" id="PTHR35535:SF1">
    <property type="entry name" value="HEAT SHOCK PROTEIN HSLJ"/>
    <property type="match status" value="1"/>
</dbReference>
<comment type="caution">
    <text evidence="3">The sequence shown here is derived from an EMBL/GenBank/DDBJ whole genome shotgun (WGS) entry which is preliminary data.</text>
</comment>
<protein>
    <recommendedName>
        <fullName evidence="2">DUF306 domain-containing protein</fullName>
    </recommendedName>
</protein>
<evidence type="ECO:0000256" key="1">
    <source>
        <dbReference type="SAM" id="SignalP"/>
    </source>
</evidence>
<dbReference type="InterPro" id="IPR005184">
    <property type="entry name" value="DUF306_Meta_HslJ"/>
</dbReference>
<evidence type="ECO:0000313" key="3">
    <source>
        <dbReference type="EMBL" id="KHQ52696.1"/>
    </source>
</evidence>
<dbReference type="Gene3D" id="2.40.128.270">
    <property type="match status" value="1"/>
</dbReference>
<dbReference type="AlphaFoldDB" id="A0A0B3S7N5"/>
<dbReference type="Proteomes" id="UP000030960">
    <property type="component" value="Unassembled WGS sequence"/>
</dbReference>
<dbReference type="EMBL" id="JSUQ01000010">
    <property type="protein sequence ID" value="KHQ52696.1"/>
    <property type="molecule type" value="Genomic_DNA"/>
</dbReference>
<dbReference type="PANTHER" id="PTHR35535">
    <property type="entry name" value="HEAT SHOCK PROTEIN HSLJ"/>
    <property type="match status" value="1"/>
</dbReference>
<reference evidence="3 4" key="1">
    <citation type="submission" date="2014-10" db="EMBL/GenBank/DDBJ databases">
        <title>Genome sequence of Ponticoccus sp. strain UMTAT08 isolated from clonal culture of toxic dinoflagellate Alexandrium tamiyavanichii.</title>
        <authorList>
            <person name="Gan H.Y."/>
            <person name="Muhd D.-D."/>
            <person name="Mohd Noor M.E."/>
            <person name="Yeong Y.S."/>
            <person name="Usup G."/>
        </authorList>
    </citation>
    <scope>NUCLEOTIDE SEQUENCE [LARGE SCALE GENOMIC DNA]</scope>
    <source>
        <strain evidence="3 4">UMTAT08</strain>
    </source>
</reference>
<dbReference type="RefSeq" id="WP_052244511.1">
    <property type="nucleotide sequence ID" value="NZ_JSUQ01000010.1"/>
</dbReference>
<organism evidence="3 4">
    <name type="scientific">Mameliella alba</name>
    <dbReference type="NCBI Taxonomy" id="561184"/>
    <lineage>
        <taxon>Bacteria</taxon>
        <taxon>Pseudomonadati</taxon>
        <taxon>Pseudomonadota</taxon>
        <taxon>Alphaproteobacteria</taxon>
        <taxon>Rhodobacterales</taxon>
        <taxon>Roseobacteraceae</taxon>
        <taxon>Mameliella</taxon>
    </lineage>
</organism>
<name>A0A0B3S7N5_9RHOB</name>
<accession>A0A0B3S7N5</accession>
<keyword evidence="1" id="KW-0732">Signal</keyword>